<accession>A0A3S2UT48</accession>
<dbReference type="AlphaFoldDB" id="A0A3S2UT48"/>
<evidence type="ECO:0000256" key="2">
    <source>
        <dbReference type="ARBA" id="ARBA00023315"/>
    </source>
</evidence>
<dbReference type="Pfam" id="PF00583">
    <property type="entry name" value="Acetyltransf_1"/>
    <property type="match status" value="1"/>
</dbReference>
<keyword evidence="5" id="KW-1185">Reference proteome</keyword>
<dbReference type="InterPro" id="IPR016181">
    <property type="entry name" value="Acyl_CoA_acyltransferase"/>
</dbReference>
<dbReference type="Gene3D" id="3.40.630.30">
    <property type="match status" value="1"/>
</dbReference>
<dbReference type="PROSITE" id="PS51186">
    <property type="entry name" value="GNAT"/>
    <property type="match status" value="1"/>
</dbReference>
<gene>
    <name evidence="4" type="ORF">ENE75_05355</name>
</gene>
<dbReference type="SUPFAM" id="SSF55729">
    <property type="entry name" value="Acyl-CoA N-acyltransferases (Nat)"/>
    <property type="match status" value="1"/>
</dbReference>
<comment type="caution">
    <text evidence="4">The sequence shown here is derived from an EMBL/GenBank/DDBJ whole genome shotgun (WGS) entry which is preliminary data.</text>
</comment>
<keyword evidence="2" id="KW-0012">Acyltransferase</keyword>
<dbReference type="InterPro" id="IPR000182">
    <property type="entry name" value="GNAT_dom"/>
</dbReference>
<dbReference type="GO" id="GO:0016747">
    <property type="term" value="F:acyltransferase activity, transferring groups other than amino-acyl groups"/>
    <property type="evidence" value="ECO:0007669"/>
    <property type="project" value="InterPro"/>
</dbReference>
<dbReference type="CDD" id="cd04301">
    <property type="entry name" value="NAT_SF"/>
    <property type="match status" value="1"/>
</dbReference>
<name>A0A3S2UT48_9BURK</name>
<dbReference type="PANTHER" id="PTHR43877">
    <property type="entry name" value="AMINOALKYLPHOSPHONATE N-ACETYLTRANSFERASE-RELATED-RELATED"/>
    <property type="match status" value="1"/>
</dbReference>
<reference evidence="4 5" key="1">
    <citation type="submission" date="2019-01" db="EMBL/GenBank/DDBJ databases">
        <authorList>
            <person name="Chen W.-M."/>
        </authorList>
    </citation>
    <scope>NUCLEOTIDE SEQUENCE [LARGE SCALE GENOMIC DNA]</scope>
    <source>
        <strain evidence="4 5">ICH-3</strain>
    </source>
</reference>
<evidence type="ECO:0000313" key="4">
    <source>
        <dbReference type="EMBL" id="RVT54524.1"/>
    </source>
</evidence>
<dbReference type="OrthoDB" id="9803233at2"/>
<evidence type="ECO:0000259" key="3">
    <source>
        <dbReference type="PROSITE" id="PS51186"/>
    </source>
</evidence>
<dbReference type="Proteomes" id="UP000288178">
    <property type="component" value="Unassembled WGS sequence"/>
</dbReference>
<keyword evidence="1 4" id="KW-0808">Transferase</keyword>
<evidence type="ECO:0000313" key="5">
    <source>
        <dbReference type="Proteomes" id="UP000288178"/>
    </source>
</evidence>
<evidence type="ECO:0000256" key="1">
    <source>
        <dbReference type="ARBA" id="ARBA00022679"/>
    </source>
</evidence>
<sequence>MRLTRPDHPEVLALLAELDRYLGSLYPPEANHILDASALLAPEIDFFAAWQGARPVACGAVRRMAGEPATGGRPYGEIKRMMTHPDARGQGLGGRMLSVLESTLRGRGIGLALLETGRDQVEAVRLYERCGYRLRGAFGGYPDNGLSAFYEKAV</sequence>
<feature type="domain" description="N-acetyltransferase" evidence="3">
    <location>
        <begin position="1"/>
        <end position="154"/>
    </location>
</feature>
<dbReference type="PANTHER" id="PTHR43877:SF2">
    <property type="entry name" value="AMINOALKYLPHOSPHONATE N-ACETYLTRANSFERASE-RELATED"/>
    <property type="match status" value="1"/>
</dbReference>
<protein>
    <submittedName>
        <fullName evidence="4">GNAT family N-acetyltransferase</fullName>
    </submittedName>
</protein>
<dbReference type="InterPro" id="IPR050832">
    <property type="entry name" value="Bact_Acetyltransf"/>
</dbReference>
<dbReference type="EMBL" id="SACT01000001">
    <property type="protein sequence ID" value="RVT54524.1"/>
    <property type="molecule type" value="Genomic_DNA"/>
</dbReference>
<organism evidence="4 5">
    <name type="scientific">Rubrivivax albus</name>
    <dbReference type="NCBI Taxonomy" id="2499835"/>
    <lineage>
        <taxon>Bacteria</taxon>
        <taxon>Pseudomonadati</taxon>
        <taxon>Pseudomonadota</taxon>
        <taxon>Betaproteobacteria</taxon>
        <taxon>Burkholderiales</taxon>
        <taxon>Sphaerotilaceae</taxon>
        <taxon>Rubrivivax</taxon>
    </lineage>
</organism>
<proteinExistence type="predicted"/>